<dbReference type="PRINTS" id="PR00038">
    <property type="entry name" value="HTHLUXR"/>
</dbReference>
<dbReference type="SMART" id="SM00421">
    <property type="entry name" value="HTH_LUXR"/>
    <property type="match status" value="1"/>
</dbReference>
<evidence type="ECO:0000313" key="6">
    <source>
        <dbReference type="EMBL" id="GLQ95162.1"/>
    </source>
</evidence>
<evidence type="ECO:0000256" key="3">
    <source>
        <dbReference type="PROSITE-ProRule" id="PRU00169"/>
    </source>
</evidence>
<dbReference type="SUPFAM" id="SSF52172">
    <property type="entry name" value="CheY-like"/>
    <property type="match status" value="1"/>
</dbReference>
<organism evidence="6 7">
    <name type="scientific">Dyella acidisoli</name>
    <dbReference type="NCBI Taxonomy" id="1867834"/>
    <lineage>
        <taxon>Bacteria</taxon>
        <taxon>Pseudomonadati</taxon>
        <taxon>Pseudomonadota</taxon>
        <taxon>Gammaproteobacteria</taxon>
        <taxon>Lysobacterales</taxon>
        <taxon>Rhodanobacteraceae</taxon>
        <taxon>Dyella</taxon>
    </lineage>
</organism>
<dbReference type="Proteomes" id="UP001156670">
    <property type="component" value="Unassembled WGS sequence"/>
</dbReference>
<dbReference type="InterPro" id="IPR016032">
    <property type="entry name" value="Sig_transdc_resp-reg_C-effctor"/>
</dbReference>
<keyword evidence="1 3" id="KW-0597">Phosphoprotein</keyword>
<dbReference type="InterPro" id="IPR011006">
    <property type="entry name" value="CheY-like_superfamily"/>
</dbReference>
<evidence type="ECO:0000259" key="4">
    <source>
        <dbReference type="PROSITE" id="PS50043"/>
    </source>
</evidence>
<dbReference type="CDD" id="cd17535">
    <property type="entry name" value="REC_NarL-like"/>
    <property type="match status" value="1"/>
</dbReference>
<dbReference type="PROSITE" id="PS00622">
    <property type="entry name" value="HTH_LUXR_1"/>
    <property type="match status" value="1"/>
</dbReference>
<dbReference type="InterPro" id="IPR058245">
    <property type="entry name" value="NreC/VraR/RcsB-like_REC"/>
</dbReference>
<proteinExistence type="predicted"/>
<keyword evidence="7" id="KW-1185">Reference proteome</keyword>
<feature type="domain" description="Response regulatory" evidence="5">
    <location>
        <begin position="1"/>
        <end position="112"/>
    </location>
</feature>
<dbReference type="Pfam" id="PF00196">
    <property type="entry name" value="GerE"/>
    <property type="match status" value="1"/>
</dbReference>
<reference evidence="7" key="1">
    <citation type="journal article" date="2019" name="Int. J. Syst. Evol. Microbiol.">
        <title>The Global Catalogue of Microorganisms (GCM) 10K type strain sequencing project: providing services to taxonomists for standard genome sequencing and annotation.</title>
        <authorList>
            <consortium name="The Broad Institute Genomics Platform"/>
            <consortium name="The Broad Institute Genome Sequencing Center for Infectious Disease"/>
            <person name="Wu L."/>
            <person name="Ma J."/>
        </authorList>
    </citation>
    <scope>NUCLEOTIDE SEQUENCE [LARGE SCALE GENOMIC DNA]</scope>
    <source>
        <strain evidence="7">NBRC 111980</strain>
    </source>
</reference>
<gene>
    <name evidence="6" type="primary">rcsB_4</name>
    <name evidence="6" type="ORF">GCM10007901_41170</name>
</gene>
<keyword evidence="2 6" id="KW-0238">DNA-binding</keyword>
<feature type="modified residue" description="4-aspartylphosphate" evidence="3">
    <location>
        <position position="43"/>
    </location>
</feature>
<comment type="caution">
    <text evidence="6">The sequence shown here is derived from an EMBL/GenBank/DDBJ whole genome shotgun (WGS) entry which is preliminary data.</text>
</comment>
<dbReference type="PANTHER" id="PTHR43214">
    <property type="entry name" value="TWO-COMPONENT RESPONSE REGULATOR"/>
    <property type="match status" value="1"/>
</dbReference>
<dbReference type="SUPFAM" id="SSF46894">
    <property type="entry name" value="C-terminal effector domain of the bipartite response regulators"/>
    <property type="match status" value="1"/>
</dbReference>
<dbReference type="InterPro" id="IPR039420">
    <property type="entry name" value="WalR-like"/>
</dbReference>
<evidence type="ECO:0000259" key="5">
    <source>
        <dbReference type="PROSITE" id="PS50110"/>
    </source>
</evidence>
<dbReference type="GO" id="GO:0003677">
    <property type="term" value="F:DNA binding"/>
    <property type="evidence" value="ECO:0007669"/>
    <property type="project" value="UniProtKB-KW"/>
</dbReference>
<sequence length="207" mass="22912">MRIGLRTVLQHSGEGYELVGEASSGSELLKLLAHTPCDVVIIDFQMPEDTAALDGVMLLRELRRRFSKLRIVVLTTLRNLAIFRAMYREGVEAVVEKASMVDELFVALRTVRAGRTYIGQQLREQMLDSSTHANESSSAGGKRGQSLSVREAEVVRLLAQGLSVSEVARITHRSVKTISWQKHSAMAKLGLGNDQQLFDYARTSGLL</sequence>
<evidence type="ECO:0000256" key="2">
    <source>
        <dbReference type="ARBA" id="ARBA00023125"/>
    </source>
</evidence>
<dbReference type="InterPro" id="IPR036388">
    <property type="entry name" value="WH-like_DNA-bd_sf"/>
</dbReference>
<dbReference type="PROSITE" id="PS50110">
    <property type="entry name" value="RESPONSE_REGULATORY"/>
    <property type="match status" value="1"/>
</dbReference>
<dbReference type="PANTHER" id="PTHR43214:SF17">
    <property type="entry name" value="TRANSCRIPTIONAL REGULATORY PROTEIN RCSB"/>
    <property type="match status" value="1"/>
</dbReference>
<feature type="domain" description="HTH luxR-type" evidence="4">
    <location>
        <begin position="140"/>
        <end position="205"/>
    </location>
</feature>
<dbReference type="Gene3D" id="1.10.10.10">
    <property type="entry name" value="Winged helix-like DNA-binding domain superfamily/Winged helix DNA-binding domain"/>
    <property type="match status" value="1"/>
</dbReference>
<accession>A0ABQ5XWM3</accession>
<dbReference type="PROSITE" id="PS50043">
    <property type="entry name" value="HTH_LUXR_2"/>
    <property type="match status" value="1"/>
</dbReference>
<dbReference type="SMART" id="SM00448">
    <property type="entry name" value="REC"/>
    <property type="match status" value="1"/>
</dbReference>
<dbReference type="Gene3D" id="3.40.50.2300">
    <property type="match status" value="1"/>
</dbReference>
<dbReference type="InterPro" id="IPR001789">
    <property type="entry name" value="Sig_transdc_resp-reg_receiver"/>
</dbReference>
<protein>
    <submittedName>
        <fullName evidence="6">DNA-binding response regulator</fullName>
    </submittedName>
</protein>
<evidence type="ECO:0000256" key="1">
    <source>
        <dbReference type="ARBA" id="ARBA00022553"/>
    </source>
</evidence>
<dbReference type="Pfam" id="PF00072">
    <property type="entry name" value="Response_reg"/>
    <property type="match status" value="1"/>
</dbReference>
<name>A0ABQ5XWM3_9GAMM</name>
<dbReference type="EMBL" id="BSOB01000057">
    <property type="protein sequence ID" value="GLQ95162.1"/>
    <property type="molecule type" value="Genomic_DNA"/>
</dbReference>
<evidence type="ECO:0000313" key="7">
    <source>
        <dbReference type="Proteomes" id="UP001156670"/>
    </source>
</evidence>
<dbReference type="InterPro" id="IPR000792">
    <property type="entry name" value="Tscrpt_reg_LuxR_C"/>
</dbReference>
<dbReference type="CDD" id="cd06170">
    <property type="entry name" value="LuxR_C_like"/>
    <property type="match status" value="1"/>
</dbReference>